<feature type="compositionally biased region" description="Basic and acidic residues" evidence="2">
    <location>
        <begin position="309"/>
        <end position="318"/>
    </location>
</feature>
<dbReference type="EMBL" id="BJWL01000016">
    <property type="protein sequence ID" value="GFZ04154.1"/>
    <property type="molecule type" value="Genomic_DNA"/>
</dbReference>
<feature type="region of interest" description="Disordered" evidence="2">
    <location>
        <begin position="156"/>
        <end position="233"/>
    </location>
</feature>
<protein>
    <recommendedName>
        <fullName evidence="5">Regulator of Vps4 activity in the MVB pathway protein</fullName>
    </recommendedName>
</protein>
<evidence type="ECO:0000256" key="1">
    <source>
        <dbReference type="ARBA" id="ARBA00005536"/>
    </source>
</evidence>
<dbReference type="AlphaFoldDB" id="A0A7J0G009"/>
<dbReference type="FunFam" id="1.20.1260.60:FF:000002">
    <property type="entry name" value="Vacuolar protein sorting-associated protein IST1"/>
    <property type="match status" value="1"/>
</dbReference>
<name>A0A7J0G009_9ERIC</name>
<organism evidence="3 4">
    <name type="scientific">Actinidia rufa</name>
    <dbReference type="NCBI Taxonomy" id="165716"/>
    <lineage>
        <taxon>Eukaryota</taxon>
        <taxon>Viridiplantae</taxon>
        <taxon>Streptophyta</taxon>
        <taxon>Embryophyta</taxon>
        <taxon>Tracheophyta</taxon>
        <taxon>Spermatophyta</taxon>
        <taxon>Magnoliopsida</taxon>
        <taxon>eudicotyledons</taxon>
        <taxon>Gunneridae</taxon>
        <taxon>Pentapetalae</taxon>
        <taxon>asterids</taxon>
        <taxon>Ericales</taxon>
        <taxon>Actinidiaceae</taxon>
        <taxon>Actinidia</taxon>
    </lineage>
</organism>
<feature type="compositionally biased region" description="Basic and acidic residues" evidence="2">
    <location>
        <begin position="199"/>
        <end position="218"/>
    </location>
</feature>
<dbReference type="InterPro" id="IPR042277">
    <property type="entry name" value="IST1-like"/>
</dbReference>
<dbReference type="Gene3D" id="1.20.1260.60">
    <property type="entry name" value="Vacuolar protein sorting-associated protein Ist1"/>
    <property type="match status" value="1"/>
</dbReference>
<comment type="caution">
    <text evidence="3">The sequence shown here is derived from an EMBL/GenBank/DDBJ whole genome shotgun (WGS) entry which is preliminary data.</text>
</comment>
<feature type="compositionally biased region" description="Basic and acidic residues" evidence="2">
    <location>
        <begin position="171"/>
        <end position="190"/>
    </location>
</feature>
<reference evidence="3 4" key="1">
    <citation type="submission" date="2019-07" db="EMBL/GenBank/DDBJ databases">
        <title>De Novo Assembly of kiwifruit Actinidia rufa.</title>
        <authorList>
            <person name="Sugita-Konishi S."/>
            <person name="Sato K."/>
            <person name="Mori E."/>
            <person name="Abe Y."/>
            <person name="Kisaki G."/>
            <person name="Hamano K."/>
            <person name="Suezawa K."/>
            <person name="Otani M."/>
            <person name="Fukuda T."/>
            <person name="Manabe T."/>
            <person name="Gomi K."/>
            <person name="Tabuchi M."/>
            <person name="Akimitsu K."/>
            <person name="Kataoka I."/>
        </authorList>
    </citation>
    <scope>NUCLEOTIDE SEQUENCE [LARGE SCALE GENOMIC DNA]</scope>
    <source>
        <strain evidence="4">cv. Fuchu</strain>
    </source>
</reference>
<comment type="similarity">
    <text evidence="1">Belongs to the IST1 family.</text>
</comment>
<evidence type="ECO:0000313" key="4">
    <source>
        <dbReference type="Proteomes" id="UP000585474"/>
    </source>
</evidence>
<evidence type="ECO:0008006" key="5">
    <source>
        <dbReference type="Google" id="ProtNLM"/>
    </source>
</evidence>
<dbReference type="InterPro" id="IPR005061">
    <property type="entry name" value="Ist1"/>
</dbReference>
<proteinExistence type="inferred from homology"/>
<dbReference type="PANTHER" id="PTHR12161:SF14">
    <property type="entry name" value="REGULATOR OF VPS4 ACTIVITY IN THE MVB PATHWAY PROTEIN"/>
    <property type="match status" value="1"/>
</dbReference>
<dbReference type="GO" id="GO:0015031">
    <property type="term" value="P:protein transport"/>
    <property type="evidence" value="ECO:0007669"/>
    <property type="project" value="InterPro"/>
</dbReference>
<feature type="compositionally biased region" description="Basic and acidic residues" evidence="2">
    <location>
        <begin position="262"/>
        <end position="272"/>
    </location>
</feature>
<feature type="region of interest" description="Disordered" evidence="2">
    <location>
        <begin position="252"/>
        <end position="379"/>
    </location>
</feature>
<keyword evidence="4" id="KW-1185">Reference proteome</keyword>
<gene>
    <name evidence="3" type="ORF">Acr_16g0007780</name>
</gene>
<feature type="compositionally biased region" description="Polar residues" evidence="2">
    <location>
        <begin position="159"/>
        <end position="170"/>
    </location>
</feature>
<dbReference type="Proteomes" id="UP000585474">
    <property type="component" value="Unassembled WGS sequence"/>
</dbReference>
<sequence length="409" mass="46881">MIKRKRNAMQKYLKNDISYLLKNDLDIIAYDRAEGLLVELNISDCYDFIEQFCGCISNQLSLMDEQRECPEECKEAISSLIFAAARFADLPELRDLRSIFTDRFGNFLETNVNQKFVEKLKAMPPSKEEKIQLLQDIALESGLQWDSKALDQKLYNPPASEQLQARSKNTNNDEYKAHKIRDEPIQKIDQQEEDIPPYGRKEVGDDQYKLPDNEDPPSKDIPVASTDQNEQHENLIAISKEKAEKKRPFFYRFIPPPYTKPKAAETEVKTNDPVEDNCNQDHSAGEAKPKPRSVRRRPLNPPPGCDEGNGIKHGDAKLGLKIVNEDEEESLMHDSTKKFQQYSVDADNRPTRNKGKARTMSLPEELTMPPETSKGHVRASSFQSDNWHVHPKLPDYDEFLARLAAFKGQ</sequence>
<evidence type="ECO:0000313" key="3">
    <source>
        <dbReference type="EMBL" id="GFZ04154.1"/>
    </source>
</evidence>
<dbReference type="OrthoDB" id="29853at2759"/>
<evidence type="ECO:0000256" key="2">
    <source>
        <dbReference type="SAM" id="MobiDB-lite"/>
    </source>
</evidence>
<dbReference type="PANTHER" id="PTHR12161">
    <property type="entry name" value="IST1 FAMILY MEMBER"/>
    <property type="match status" value="1"/>
</dbReference>
<accession>A0A7J0G009</accession>
<dbReference type="Pfam" id="PF03398">
    <property type="entry name" value="Ist1"/>
    <property type="match status" value="1"/>
</dbReference>